<feature type="compositionally biased region" description="Low complexity" evidence="21">
    <location>
        <begin position="1059"/>
        <end position="1070"/>
    </location>
</feature>
<keyword evidence="10 20" id="KW-0853">WD repeat</keyword>
<dbReference type="Gene3D" id="1.25.40.1030">
    <property type="match status" value="1"/>
</dbReference>
<dbReference type="GO" id="GO:0030127">
    <property type="term" value="C:COPII vesicle coat"/>
    <property type="evidence" value="ECO:0007669"/>
    <property type="project" value="TreeGrafter"/>
</dbReference>
<organism evidence="23 24">
    <name type="scientific">Physocladia obscura</name>
    <dbReference type="NCBI Taxonomy" id="109957"/>
    <lineage>
        <taxon>Eukaryota</taxon>
        <taxon>Fungi</taxon>
        <taxon>Fungi incertae sedis</taxon>
        <taxon>Chytridiomycota</taxon>
        <taxon>Chytridiomycota incertae sedis</taxon>
        <taxon>Chytridiomycetes</taxon>
        <taxon>Chytridiales</taxon>
        <taxon>Chytriomycetaceae</taxon>
        <taxon>Physocladia</taxon>
    </lineage>
</organism>
<dbReference type="Gene3D" id="1.20.940.10">
    <property type="entry name" value="Functional domain of the splicing factor Prp18"/>
    <property type="match status" value="1"/>
</dbReference>
<dbReference type="InterPro" id="IPR001680">
    <property type="entry name" value="WD40_rpt"/>
</dbReference>
<dbReference type="InterPro" id="IPR036322">
    <property type="entry name" value="WD40_repeat_dom_sf"/>
</dbReference>
<comment type="function">
    <text evidence="18">Component of the coat protein complex II (COPII) which promotes the formation of transport vesicles from the endoplasmic reticulum (ER). The coat has two main functions, the physical deformation of the endoplasmic reticulum membrane into vesicles and the selection of cargo molecules.</text>
</comment>
<evidence type="ECO:0000259" key="22">
    <source>
        <dbReference type="Pfam" id="PF07304"/>
    </source>
</evidence>
<feature type="region of interest" description="Disordered" evidence="21">
    <location>
        <begin position="1749"/>
        <end position="1769"/>
    </location>
</feature>
<dbReference type="Gene3D" id="2.130.10.10">
    <property type="entry name" value="YVTN repeat-like/Quinoprotein amine dehydrogenase"/>
    <property type="match status" value="1"/>
</dbReference>
<evidence type="ECO:0000256" key="3">
    <source>
        <dbReference type="ARBA" id="ARBA00004586"/>
    </source>
</evidence>
<dbReference type="PROSITE" id="PS50082">
    <property type="entry name" value="WD_REPEATS_2"/>
    <property type="match status" value="2"/>
</dbReference>
<accession>A0AAD5TDY3</accession>
<feature type="repeat" description="WD" evidence="20">
    <location>
        <begin position="291"/>
        <end position="324"/>
    </location>
</feature>
<evidence type="ECO:0000256" key="12">
    <source>
        <dbReference type="ARBA" id="ARBA00022824"/>
    </source>
</evidence>
<evidence type="ECO:0000256" key="5">
    <source>
        <dbReference type="ARBA" id="ARBA00010077"/>
    </source>
</evidence>
<dbReference type="Pfam" id="PF07304">
    <property type="entry name" value="SRA1"/>
    <property type="match status" value="1"/>
</dbReference>
<keyword evidence="11" id="KW-0677">Repeat</keyword>
<feature type="compositionally biased region" description="Pro residues" evidence="21">
    <location>
        <begin position="1281"/>
        <end position="1299"/>
    </location>
</feature>
<keyword evidence="17" id="KW-0968">Cytoplasmic vesicle</keyword>
<evidence type="ECO:0000256" key="4">
    <source>
        <dbReference type="ARBA" id="ARBA00009358"/>
    </source>
</evidence>
<evidence type="ECO:0000256" key="19">
    <source>
        <dbReference type="ARBA" id="ARBA00029433"/>
    </source>
</evidence>
<dbReference type="SUPFAM" id="SSF50978">
    <property type="entry name" value="WD40 repeat-like"/>
    <property type="match status" value="1"/>
</dbReference>
<comment type="subcellular location">
    <subcellularLocation>
        <location evidence="2">Cytoplasmic vesicle membrane</location>
    </subcellularLocation>
    <subcellularLocation>
        <location evidence="19">Endomembrane system</location>
        <topology evidence="19">Peripheral membrane protein</topology>
        <orientation evidence="19">Cytoplasmic side</orientation>
    </subcellularLocation>
    <subcellularLocation>
        <location evidence="3">Endoplasmic reticulum membrane</location>
    </subcellularLocation>
    <subcellularLocation>
        <location evidence="1">Nucleus</location>
    </subcellularLocation>
</comment>
<feature type="compositionally biased region" description="Pro residues" evidence="21">
    <location>
        <begin position="1431"/>
        <end position="1447"/>
    </location>
</feature>
<dbReference type="InterPro" id="IPR009917">
    <property type="entry name" value="SRA1/Sec31"/>
</dbReference>
<keyword evidence="24" id="KW-1185">Reference proteome</keyword>
<feature type="compositionally biased region" description="Polar residues" evidence="21">
    <location>
        <begin position="979"/>
        <end position="1013"/>
    </location>
</feature>
<comment type="similarity">
    <text evidence="4">Belongs to the WD repeat SEC31 family.</text>
</comment>
<evidence type="ECO:0000256" key="1">
    <source>
        <dbReference type="ARBA" id="ARBA00004123"/>
    </source>
</evidence>
<feature type="repeat" description="WD" evidence="20">
    <location>
        <begin position="153"/>
        <end position="195"/>
    </location>
</feature>
<dbReference type="InterPro" id="IPR007023">
    <property type="entry name" value="Ribosom_reg"/>
</dbReference>
<dbReference type="PANTHER" id="PTHR13923">
    <property type="entry name" value="SEC31-RELATED PROTEIN"/>
    <property type="match status" value="1"/>
</dbReference>
<dbReference type="Pfam" id="PF00400">
    <property type="entry name" value="WD40"/>
    <property type="match status" value="2"/>
</dbReference>
<keyword evidence="12" id="KW-0256">Endoplasmic reticulum</keyword>
<evidence type="ECO:0000256" key="17">
    <source>
        <dbReference type="ARBA" id="ARBA00023329"/>
    </source>
</evidence>
<proteinExistence type="inferred from homology"/>
<dbReference type="GO" id="GO:0015031">
    <property type="term" value="P:protein transport"/>
    <property type="evidence" value="ECO:0007669"/>
    <property type="project" value="UniProtKB-KW"/>
</dbReference>
<dbReference type="Pfam" id="PF04939">
    <property type="entry name" value="RRS1"/>
    <property type="match status" value="1"/>
</dbReference>
<feature type="compositionally biased region" description="Polar residues" evidence="21">
    <location>
        <begin position="1027"/>
        <end position="1039"/>
    </location>
</feature>
<evidence type="ECO:0000256" key="14">
    <source>
        <dbReference type="ARBA" id="ARBA00022927"/>
    </source>
</evidence>
<dbReference type="GO" id="GO:0090110">
    <property type="term" value="P:COPII-coated vesicle cargo loading"/>
    <property type="evidence" value="ECO:0007669"/>
    <property type="project" value="TreeGrafter"/>
</dbReference>
<keyword evidence="8" id="KW-0813">Transport</keyword>
<evidence type="ECO:0000256" key="6">
    <source>
        <dbReference type="ARBA" id="ARBA00013507"/>
    </source>
</evidence>
<keyword evidence="15" id="KW-0472">Membrane</keyword>
<dbReference type="Proteomes" id="UP001211907">
    <property type="component" value="Unassembled WGS sequence"/>
</dbReference>
<evidence type="ECO:0000256" key="10">
    <source>
        <dbReference type="ARBA" id="ARBA00022574"/>
    </source>
</evidence>
<dbReference type="GO" id="GO:0005634">
    <property type="term" value="C:nucleus"/>
    <property type="evidence" value="ECO:0007669"/>
    <property type="project" value="UniProtKB-SubCell"/>
</dbReference>
<dbReference type="InterPro" id="IPR019775">
    <property type="entry name" value="WD40_repeat_CS"/>
</dbReference>
<evidence type="ECO:0000256" key="18">
    <source>
        <dbReference type="ARBA" id="ARBA00025471"/>
    </source>
</evidence>
<dbReference type="PROSITE" id="PS00678">
    <property type="entry name" value="WD_REPEATS_1"/>
    <property type="match status" value="1"/>
</dbReference>
<evidence type="ECO:0000256" key="2">
    <source>
        <dbReference type="ARBA" id="ARBA00004156"/>
    </source>
</evidence>
<gene>
    <name evidence="23" type="primary">SEC31</name>
    <name evidence="23" type="ORF">HK100_000085</name>
</gene>
<evidence type="ECO:0000256" key="20">
    <source>
        <dbReference type="PROSITE-ProRule" id="PRU00221"/>
    </source>
</evidence>
<dbReference type="GO" id="GO:0042254">
    <property type="term" value="P:ribosome biogenesis"/>
    <property type="evidence" value="ECO:0007669"/>
    <property type="project" value="UniProtKB-KW"/>
</dbReference>
<feature type="domain" description="SRA1/Sec31" evidence="22">
    <location>
        <begin position="1112"/>
        <end position="1256"/>
    </location>
</feature>
<evidence type="ECO:0000256" key="11">
    <source>
        <dbReference type="ARBA" id="ARBA00022737"/>
    </source>
</evidence>
<feature type="region of interest" description="Disordered" evidence="21">
    <location>
        <begin position="1272"/>
        <end position="1324"/>
    </location>
</feature>
<evidence type="ECO:0000256" key="15">
    <source>
        <dbReference type="ARBA" id="ARBA00023136"/>
    </source>
</evidence>
<evidence type="ECO:0000256" key="21">
    <source>
        <dbReference type="SAM" id="MobiDB-lite"/>
    </source>
</evidence>
<evidence type="ECO:0000256" key="9">
    <source>
        <dbReference type="ARBA" id="ARBA00022517"/>
    </source>
</evidence>
<dbReference type="InterPro" id="IPR015943">
    <property type="entry name" value="WD40/YVTN_repeat-like_dom_sf"/>
</dbReference>
<dbReference type="GO" id="GO:0070971">
    <property type="term" value="C:endoplasmic reticulum exit site"/>
    <property type="evidence" value="ECO:0007669"/>
    <property type="project" value="TreeGrafter"/>
</dbReference>
<feature type="compositionally biased region" description="Basic and acidic residues" evidence="21">
    <location>
        <begin position="1136"/>
        <end position="1145"/>
    </location>
</feature>
<sequence length="1769" mass="189776">MLISHSDRTAVVAWAPVLSRESTALLATATVAGALDASFSTATTLDIVDPLANTNSNSNSTNVSPPTSVSQSNERIFRTLGSVAAPARFGSVAFQLDGTFNRIAWGIAPDLIKRPLGVIAGGLENGELAVWDPRIILDNAANNTSLDPYVFKPFKHKGPVRGVDFNTVDSKFLASGATDGELFVWDLTNPTKPYSPGNRSIRLDDVTAVAWNRMYHYILASASNNGNTVIWDLRNRNEIAAFSHPGGRRQISSIAWNPDSPTQIATASDDDTSPVILMWDLRNSRAPEKVLTGHNKGILNLAWCPKDSDLLLSCGKDNRTIVWNPNSGPNGTVVGDLHISSNWSFEASWCAKNPDLIAVAGFDAKVSVHSLQGISSDANATEDAAVAAATKDALAQDPHAFITGGGFGALPAQHQSSHYSDHKFTLPYPPKWLRRPIGSSWGFGSRLVSFTNVKLADGTTRKRVSIRNVVSEPAFVSRAAELERVNSTLPTAQAPFDELIAYCARMSTPDSINVIGEKDRDVWRFLGIMFEMGSREQVLQFLGFNGSKENDSGIAGTEKLAALLKKLLVSTEPEEQELAVPEDFNEDISGGNTSILGDVTTADDEFAVIAAQNKQLPIKDIPVPTPFKLYSNLPSESADTDALITKALVVGNFETAVRICFGANRLADALMFAVCGGQELLSFAQQEYFKRTRAEKPYIRVLHNVVQGDLFDIVDNAQIDGPEADWKDLLALICTYGKTEDLPALFSTLGKRLELVALGPPSSIGLKTTDWKSKDEKKFAAVLCYLVAGDLSKVLHIWAQREAEEEKLLKASKHAKSILVSRQSSHVLALQSLIEKVQVFRHAIEFVDHELEVGASEQQYSLETLYARYIEYAQVAASQGLVSAAWEILQLVPEGFQAPKVDSLAVDILRDRLYNSGLVRSAVRSSRQPKFPFEFQDIAKAPVPLVPVYNNNSYNQSAGFGFEQNHYNNPLPAVPQNVNRFPSNPGNQYINNYNSGFNNSVAPQSTFGQQSRRANAFAPPPPPPVSGASTQQQYNQSTFAPPLPPTATGQYGANPYATPSQSSSGLPPSSATTGFAPPPPVASRSVSNGMQYVSPQPGNQMAANHSHSGGVPAPSVSSSVPPQQSQEPSASNRFPSGDRSHIKPENLESIVKGLDKLMALCKESKTQPLQRREWEDTERKVGNLFDAINNSEIQEDVLVKLKILVKSAENGDHATAHKTQVELMTTRFSVTSTWIIGVKRVVDTLNQLHLDKIQATQSSQSAGLSTGFSGNNLYAGTPSPQSFPGPLPARASFPPPPPAAAVSGSYGGSSALPPPPPGTASASSATSNIYRAAATAPPPVAESGSFGAFTPPPPSSLNPYGGIRGGPQASTSVSASSPQGHQWNNSATAATGGPRPAGPPPAANNYAGGYSNGSLPAGLPPSSVANNYAGGPPPSRPANSLPPPPPKASQSPYGGRPPVSQDSGAYGGGGGQRQMDIDSGSLAVFDVQAVDMRRLSNVELDDLLRERTRASTQALFDVVFALPIVGDSKEGGAVLAQLPVPTTRLPRALPAPSVNASSTRWEQFAKLKGITKKKKTRREFDETTGRLKVRYGFDERADRSVVPSDWLVEVKNTSAAAQTSTNGNDADDAFSVAAREKSARVAKNAAQNRRNRLESPAAGLTPREARRLHLKAQITDARTATASIGRFDKKAQGEENVKFARPKRKFDDVSANPAVERAKMMKAVEKVNKNVNTEGNLIASKAVSHIAQQKKFGVHSTKKPVKGARKNKR</sequence>
<dbReference type="GO" id="GO:0005198">
    <property type="term" value="F:structural molecule activity"/>
    <property type="evidence" value="ECO:0007669"/>
    <property type="project" value="TreeGrafter"/>
</dbReference>
<evidence type="ECO:0000256" key="16">
    <source>
        <dbReference type="ARBA" id="ARBA00023242"/>
    </source>
</evidence>
<feature type="compositionally biased region" description="Low complexity" evidence="21">
    <location>
        <begin position="1300"/>
        <end position="1311"/>
    </location>
</feature>
<keyword evidence="16" id="KW-0539">Nucleus</keyword>
<dbReference type="SMART" id="SM00320">
    <property type="entry name" value="WD40"/>
    <property type="match status" value="5"/>
</dbReference>
<keyword evidence="13" id="KW-0931">ER-Golgi transport</keyword>
<evidence type="ECO:0000256" key="8">
    <source>
        <dbReference type="ARBA" id="ARBA00022448"/>
    </source>
</evidence>
<feature type="region of interest" description="Disordered" evidence="21">
    <location>
        <begin position="1336"/>
        <end position="1475"/>
    </location>
</feature>
<reference evidence="23" key="1">
    <citation type="submission" date="2020-05" db="EMBL/GenBank/DDBJ databases">
        <title>Phylogenomic resolution of chytrid fungi.</title>
        <authorList>
            <person name="Stajich J.E."/>
            <person name="Amses K."/>
            <person name="Simmons R."/>
            <person name="Seto K."/>
            <person name="Myers J."/>
            <person name="Bonds A."/>
            <person name="Quandt C.A."/>
            <person name="Barry K."/>
            <person name="Liu P."/>
            <person name="Grigoriev I."/>
            <person name="Longcore J.E."/>
            <person name="James T.Y."/>
        </authorList>
    </citation>
    <scope>NUCLEOTIDE SEQUENCE</scope>
    <source>
        <strain evidence="23">JEL0513</strain>
    </source>
</reference>
<feature type="compositionally biased region" description="Low complexity" evidence="21">
    <location>
        <begin position="1108"/>
        <end position="1131"/>
    </location>
</feature>
<keyword evidence="9" id="KW-0690">Ribosome biogenesis</keyword>
<dbReference type="EMBL" id="JADGJH010000101">
    <property type="protein sequence ID" value="KAJ3138152.1"/>
    <property type="molecule type" value="Genomic_DNA"/>
</dbReference>
<dbReference type="GO" id="GO:0005789">
    <property type="term" value="C:endoplasmic reticulum membrane"/>
    <property type="evidence" value="ECO:0007669"/>
    <property type="project" value="UniProtKB-SubCell"/>
</dbReference>
<evidence type="ECO:0000313" key="24">
    <source>
        <dbReference type="Proteomes" id="UP001211907"/>
    </source>
</evidence>
<evidence type="ECO:0000313" key="23">
    <source>
        <dbReference type="EMBL" id="KAJ3138152.1"/>
    </source>
</evidence>
<dbReference type="PROSITE" id="PS50294">
    <property type="entry name" value="WD_REPEATS_REGION"/>
    <property type="match status" value="2"/>
</dbReference>
<feature type="compositionally biased region" description="Basic residues" evidence="21">
    <location>
        <begin position="1752"/>
        <end position="1769"/>
    </location>
</feature>
<feature type="compositionally biased region" description="Polar residues" evidence="21">
    <location>
        <begin position="1084"/>
        <end position="1107"/>
    </location>
</feature>
<evidence type="ECO:0000256" key="13">
    <source>
        <dbReference type="ARBA" id="ARBA00022892"/>
    </source>
</evidence>
<dbReference type="PANTHER" id="PTHR13923:SF11">
    <property type="entry name" value="SECRETORY 31, ISOFORM D"/>
    <property type="match status" value="1"/>
</dbReference>
<evidence type="ECO:0000256" key="7">
    <source>
        <dbReference type="ARBA" id="ARBA00021236"/>
    </source>
</evidence>
<dbReference type="GO" id="GO:0007029">
    <property type="term" value="P:endoplasmic reticulum organization"/>
    <property type="evidence" value="ECO:0007669"/>
    <property type="project" value="TreeGrafter"/>
</dbReference>
<feature type="region of interest" description="Disordered" evidence="21">
    <location>
        <begin position="979"/>
        <end position="1145"/>
    </location>
</feature>
<feature type="compositionally biased region" description="Polar residues" evidence="21">
    <location>
        <begin position="1368"/>
        <end position="1386"/>
    </location>
</feature>
<dbReference type="InterPro" id="IPR040251">
    <property type="entry name" value="SEC31-like"/>
</dbReference>
<protein>
    <recommendedName>
        <fullName evidence="7">Protein transport protein SEC31</fullName>
    </recommendedName>
    <alternativeName>
        <fullName evidence="6">Protein transport protein sec31</fullName>
    </alternativeName>
</protein>
<keyword evidence="14" id="KW-0653">Protein transport</keyword>
<comment type="caution">
    <text evidence="23">The sequence shown here is derived from an EMBL/GenBank/DDBJ whole genome shotgun (WGS) entry which is preliminary data.</text>
</comment>
<comment type="similarity">
    <text evidence="5">Belongs to the RRS1 family.</text>
</comment>
<name>A0AAD5TDY3_9FUNG</name>